<keyword evidence="2" id="KW-1185">Reference proteome</keyword>
<gene>
    <name evidence="1" type="ordered locus">AM1_2063</name>
</gene>
<reference evidence="1 2" key="1">
    <citation type="journal article" date="2008" name="Proc. Natl. Acad. Sci. U.S.A.">
        <title>Niche adaptation and genome expansion in the chlorophyll d-producing cyanobacterium Acaryochloris marina.</title>
        <authorList>
            <person name="Swingley W.D."/>
            <person name="Chen M."/>
            <person name="Cheung P.C."/>
            <person name="Conrad A.L."/>
            <person name="Dejesa L.C."/>
            <person name="Hao J."/>
            <person name="Honchak B.M."/>
            <person name="Karbach L.E."/>
            <person name="Kurdoglu A."/>
            <person name="Lahiri S."/>
            <person name="Mastrian S.D."/>
            <person name="Miyashita H."/>
            <person name="Page L."/>
            <person name="Ramakrishna P."/>
            <person name="Satoh S."/>
            <person name="Sattley W.M."/>
            <person name="Shimada Y."/>
            <person name="Taylor H.L."/>
            <person name="Tomo T."/>
            <person name="Tsuchiya T."/>
            <person name="Wang Z.T."/>
            <person name="Raymond J."/>
            <person name="Mimuro M."/>
            <person name="Blankenship R.E."/>
            <person name="Touchman J.W."/>
        </authorList>
    </citation>
    <scope>NUCLEOTIDE SEQUENCE [LARGE SCALE GENOMIC DNA]</scope>
    <source>
        <strain evidence="2">MBIC 11017</strain>
    </source>
</reference>
<dbReference type="HOGENOM" id="CLU_2230534_0_0_3"/>
<evidence type="ECO:0000313" key="1">
    <source>
        <dbReference type="EMBL" id="ABW27078.1"/>
    </source>
</evidence>
<dbReference type="eggNOG" id="COG0790">
    <property type="taxonomic scope" value="Bacteria"/>
</dbReference>
<dbReference type="EMBL" id="CP000828">
    <property type="protein sequence ID" value="ABW27078.1"/>
    <property type="molecule type" value="Genomic_DNA"/>
</dbReference>
<dbReference type="Gene3D" id="1.25.40.10">
    <property type="entry name" value="Tetratricopeptide repeat domain"/>
    <property type="match status" value="1"/>
</dbReference>
<name>B0BYR2_ACAM1</name>
<dbReference type="KEGG" id="amr:AM1_2063"/>
<protein>
    <recommendedName>
        <fullName evidence="3">Sel1 repeat family protein</fullName>
    </recommendedName>
</protein>
<dbReference type="InterPro" id="IPR011990">
    <property type="entry name" value="TPR-like_helical_dom_sf"/>
</dbReference>
<accession>B0BYR2</accession>
<sequence>MHPKLEAGQVAYTQHQYAEAFQLLSLLAYQGYVTAQCLLGSMFQLGLGIERDSAAAKQWYQQAGLQGCALSFHNLATIYEVDDQNPAMAQYYRQQAKDMGCELME</sequence>
<dbReference type="OrthoDB" id="7056571at2"/>
<dbReference type="InterPro" id="IPR006597">
    <property type="entry name" value="Sel1-like"/>
</dbReference>
<evidence type="ECO:0000313" key="2">
    <source>
        <dbReference type="Proteomes" id="UP000000268"/>
    </source>
</evidence>
<proteinExistence type="predicted"/>
<dbReference type="AlphaFoldDB" id="B0BYR2"/>
<dbReference type="SMART" id="SM00671">
    <property type="entry name" value="SEL1"/>
    <property type="match status" value="1"/>
</dbReference>
<organism evidence="1 2">
    <name type="scientific">Acaryochloris marina (strain MBIC 11017)</name>
    <dbReference type="NCBI Taxonomy" id="329726"/>
    <lineage>
        <taxon>Bacteria</taxon>
        <taxon>Bacillati</taxon>
        <taxon>Cyanobacteriota</taxon>
        <taxon>Cyanophyceae</taxon>
        <taxon>Acaryochloridales</taxon>
        <taxon>Acaryochloridaceae</taxon>
        <taxon>Acaryochloris</taxon>
    </lineage>
</organism>
<dbReference type="SUPFAM" id="SSF81901">
    <property type="entry name" value="HCP-like"/>
    <property type="match status" value="1"/>
</dbReference>
<dbReference type="Proteomes" id="UP000000268">
    <property type="component" value="Chromosome"/>
</dbReference>
<dbReference type="STRING" id="329726.AM1_2063"/>
<dbReference type="Pfam" id="PF08238">
    <property type="entry name" value="Sel1"/>
    <property type="match status" value="3"/>
</dbReference>
<evidence type="ECO:0008006" key="3">
    <source>
        <dbReference type="Google" id="ProtNLM"/>
    </source>
</evidence>